<accession>A0AAU7PK02</accession>
<dbReference type="SUPFAM" id="SSF53807">
    <property type="entry name" value="Helical backbone' metal receptor"/>
    <property type="match status" value="1"/>
</dbReference>
<reference evidence="2" key="1">
    <citation type="submission" date="2024-06" db="EMBL/GenBank/DDBJ databases">
        <title>Lacrimispora cavernae sp. nov., a novel anaerobe isolated from bat guano pile inside a cave.</title>
        <authorList>
            <person name="Miller S.L."/>
            <person name="Lu N."/>
            <person name="King J."/>
            <person name="Sankaranarayanan K."/>
            <person name="Lawson P.A."/>
        </authorList>
    </citation>
    <scope>NUCLEOTIDE SEQUENCE</scope>
    <source>
        <strain evidence="2">BS-2</strain>
    </source>
</reference>
<name>A0AAU7PK02_9FIRM</name>
<evidence type="ECO:0000259" key="1">
    <source>
        <dbReference type="Pfam" id="PF00148"/>
    </source>
</evidence>
<organism evidence="2">
    <name type="scientific">Lacrimispora sp. BS-2</name>
    <dbReference type="NCBI Taxonomy" id="3151850"/>
    <lineage>
        <taxon>Bacteria</taxon>
        <taxon>Bacillati</taxon>
        <taxon>Bacillota</taxon>
        <taxon>Clostridia</taxon>
        <taxon>Lachnospirales</taxon>
        <taxon>Lachnospiraceae</taxon>
        <taxon>Lacrimispora</taxon>
    </lineage>
</organism>
<sequence length="419" mass="47373">MKTDCNTLHYTSPAHGGWGVVRLAMLVPESYQLFVCPFACGRHGALGAIGHGLKDRLSYLYIDESDIVSGGYEDLIPEAVAELLETLEKKPKVLMIFVSCLDDLLGTDHESILAVLREQHEDVRFTFCHMNPITLDTDNPPPVNVRRKMYGLLEPSEGKKRQVNLIGNPVQIRPESELFGFLQALGIERVNHIAQFETFEAYQQMAAAQWNLVIAPPAVKTAMDMKERLNIDFELAITNYREEDILSTYERLKKKLADKEDVRFDLEPYQRRAREVVREAREAVRDRPVFIDYTAVIFPFAAARALCEAGFHVAGIFARTIGAQEKEHADWIYEHMPQIQIMNPIAHDIPGKIGTFPEDSIAIGFEAAYVTRSRHVYGLVNNEGNFGFDGLVRLMQGIVHAVQVEEDLETLIKNYGLVI</sequence>
<dbReference type="AlphaFoldDB" id="A0AAU7PK02"/>
<gene>
    <name evidence="2" type="ORF">ABFV83_12555</name>
</gene>
<proteinExistence type="predicted"/>
<protein>
    <submittedName>
        <fullName evidence="2">Nitrogenase component 1</fullName>
    </submittedName>
</protein>
<evidence type="ECO:0000313" key="2">
    <source>
        <dbReference type="EMBL" id="XBS52670.1"/>
    </source>
</evidence>
<dbReference type="Pfam" id="PF00148">
    <property type="entry name" value="Oxidored_nitro"/>
    <property type="match status" value="1"/>
</dbReference>
<dbReference type="EMBL" id="CP157940">
    <property type="protein sequence ID" value="XBS52670.1"/>
    <property type="molecule type" value="Genomic_DNA"/>
</dbReference>
<dbReference type="GO" id="GO:0016491">
    <property type="term" value="F:oxidoreductase activity"/>
    <property type="evidence" value="ECO:0007669"/>
    <property type="project" value="InterPro"/>
</dbReference>
<dbReference type="RefSeq" id="WP_349944278.1">
    <property type="nucleotide sequence ID" value="NZ_CP157940.1"/>
</dbReference>
<feature type="domain" description="Nitrogenase/oxidoreductase component 1" evidence="1">
    <location>
        <begin position="19"/>
        <end position="402"/>
    </location>
</feature>
<dbReference type="Gene3D" id="3.40.50.1980">
    <property type="entry name" value="Nitrogenase molybdenum iron protein domain"/>
    <property type="match status" value="2"/>
</dbReference>
<dbReference type="InterPro" id="IPR000510">
    <property type="entry name" value="Nase/OxRdtase_comp1"/>
</dbReference>